<reference evidence="3" key="1">
    <citation type="journal article" date="2014" name="Nat. Commun.">
        <title>The rainbow trout genome provides novel insights into evolution after whole-genome duplication in vertebrates.</title>
        <authorList>
            <person name="Berthelot C."/>
            <person name="Brunet F."/>
            <person name="Chalopin D."/>
            <person name="Juanchich A."/>
            <person name="Bernard M."/>
            <person name="Noel B."/>
            <person name="Bento P."/>
            <person name="Da Silva C."/>
            <person name="Labadie K."/>
            <person name="Alberti A."/>
            <person name="Aury J.M."/>
            <person name="Louis A."/>
            <person name="Dehais P."/>
            <person name="Bardou P."/>
            <person name="Montfort J."/>
            <person name="Klopp C."/>
            <person name="Cabau C."/>
            <person name="Gaspin C."/>
            <person name="Thorgaard G.H."/>
            <person name="Boussaha M."/>
            <person name="Quillet E."/>
            <person name="Guyomard R."/>
            <person name="Galiana D."/>
            <person name="Bobe J."/>
            <person name="Volff J.N."/>
            <person name="Genet C."/>
            <person name="Wincker P."/>
            <person name="Jaillon O."/>
            <person name="Roest Crollius H."/>
            <person name="Guiguen Y."/>
        </authorList>
    </citation>
    <scope>NUCLEOTIDE SEQUENCE [LARGE SCALE GENOMIC DNA]</scope>
</reference>
<name>A0A060XUU7_ONCMY</name>
<dbReference type="AlphaFoldDB" id="A0A060XUU7"/>
<dbReference type="SUPFAM" id="SSF49758">
    <property type="entry name" value="Calpain large subunit, middle domain (domain III)"/>
    <property type="match status" value="1"/>
</dbReference>
<feature type="domain" description="Peptidase C2 calpain" evidence="2">
    <location>
        <begin position="11"/>
        <end position="91"/>
    </location>
</feature>
<protein>
    <recommendedName>
        <fullName evidence="2">Peptidase C2 calpain domain-containing protein</fullName>
    </recommendedName>
</protein>
<evidence type="ECO:0000313" key="4">
    <source>
        <dbReference type="Proteomes" id="UP000193380"/>
    </source>
</evidence>
<comment type="similarity">
    <text evidence="1">Belongs to the peptidase C2 family.</text>
</comment>
<dbReference type="STRING" id="8022.A0A060XUU7"/>
<evidence type="ECO:0000256" key="1">
    <source>
        <dbReference type="ARBA" id="ARBA00007623"/>
    </source>
</evidence>
<dbReference type="InterPro" id="IPR022682">
    <property type="entry name" value="Calpain_domain_III"/>
</dbReference>
<dbReference type="Pfam" id="PF01067">
    <property type="entry name" value="Calpain_III"/>
    <property type="match status" value="1"/>
</dbReference>
<gene>
    <name evidence="3" type="ORF">GSONMT00000497001</name>
</gene>
<dbReference type="GO" id="GO:0006508">
    <property type="term" value="P:proteolysis"/>
    <property type="evidence" value="ECO:0007669"/>
    <property type="project" value="InterPro"/>
</dbReference>
<proteinExistence type="inferred from homology"/>
<dbReference type="PANTHER" id="PTHR10183">
    <property type="entry name" value="CALPAIN"/>
    <property type="match status" value="1"/>
</dbReference>
<dbReference type="InterPro" id="IPR022684">
    <property type="entry name" value="Calpain_cysteine_protease"/>
</dbReference>
<dbReference type="SMART" id="SM00720">
    <property type="entry name" value="calpain_III"/>
    <property type="match status" value="1"/>
</dbReference>
<dbReference type="Proteomes" id="UP000193380">
    <property type="component" value="Unassembled WGS sequence"/>
</dbReference>
<sequence length="161" mass="18292">MQICPFVNLHVGCYPRTIHSTGPGQRGKFPASFFNNNVPVAQTKNYLNARTVVVFSRLKPGEYLIVPSAFNPNETASFILSILSKAETHIHENSNDQDIVEIPKPMPTHNRADMDNKQTLFRQYSDQASSQHVSFEHKTRPCELKTQKRIKSVAFENITTF</sequence>
<dbReference type="EMBL" id="FR906140">
    <property type="protein sequence ID" value="CDQ83256.1"/>
    <property type="molecule type" value="Genomic_DNA"/>
</dbReference>
<dbReference type="InterPro" id="IPR036213">
    <property type="entry name" value="Calpain_III_sf"/>
</dbReference>
<dbReference type="InterPro" id="IPR022683">
    <property type="entry name" value="Calpain_III"/>
</dbReference>
<dbReference type="GO" id="GO:0005737">
    <property type="term" value="C:cytoplasm"/>
    <property type="evidence" value="ECO:0007669"/>
    <property type="project" value="TreeGrafter"/>
</dbReference>
<evidence type="ECO:0000313" key="3">
    <source>
        <dbReference type="EMBL" id="CDQ83256.1"/>
    </source>
</evidence>
<organism evidence="3 4">
    <name type="scientific">Oncorhynchus mykiss</name>
    <name type="common">Rainbow trout</name>
    <name type="synonym">Salmo gairdneri</name>
    <dbReference type="NCBI Taxonomy" id="8022"/>
    <lineage>
        <taxon>Eukaryota</taxon>
        <taxon>Metazoa</taxon>
        <taxon>Chordata</taxon>
        <taxon>Craniata</taxon>
        <taxon>Vertebrata</taxon>
        <taxon>Euteleostomi</taxon>
        <taxon>Actinopterygii</taxon>
        <taxon>Neopterygii</taxon>
        <taxon>Teleostei</taxon>
        <taxon>Protacanthopterygii</taxon>
        <taxon>Salmoniformes</taxon>
        <taxon>Salmonidae</taxon>
        <taxon>Salmoninae</taxon>
        <taxon>Oncorhynchus</taxon>
    </lineage>
</organism>
<evidence type="ECO:0000259" key="2">
    <source>
        <dbReference type="SMART" id="SM00720"/>
    </source>
</evidence>
<dbReference type="PANTHER" id="PTHR10183:SF302">
    <property type="entry name" value="CALPAIN-14"/>
    <property type="match status" value="1"/>
</dbReference>
<dbReference type="Gene3D" id="2.60.120.380">
    <property type="match status" value="1"/>
</dbReference>
<dbReference type="PaxDb" id="8022-A0A060XUU7"/>
<reference evidence="3" key="2">
    <citation type="submission" date="2014-03" db="EMBL/GenBank/DDBJ databases">
        <authorList>
            <person name="Genoscope - CEA"/>
        </authorList>
    </citation>
    <scope>NUCLEOTIDE SEQUENCE</scope>
</reference>
<accession>A0A060XUU7</accession>
<dbReference type="GO" id="GO:0004198">
    <property type="term" value="F:calcium-dependent cysteine-type endopeptidase activity"/>
    <property type="evidence" value="ECO:0007669"/>
    <property type="project" value="InterPro"/>
</dbReference>